<protein>
    <submittedName>
        <fullName evidence="2">Uncharacterized protein</fullName>
    </submittedName>
</protein>
<dbReference type="Proteomes" id="UP000037923">
    <property type="component" value="Unassembled WGS sequence"/>
</dbReference>
<gene>
    <name evidence="2" type="ORF">ABB37_03586</name>
</gene>
<feature type="region of interest" description="Disordered" evidence="1">
    <location>
        <begin position="295"/>
        <end position="431"/>
    </location>
</feature>
<keyword evidence="3" id="KW-1185">Reference proteome</keyword>
<feature type="compositionally biased region" description="Low complexity" evidence="1">
    <location>
        <begin position="247"/>
        <end position="258"/>
    </location>
</feature>
<comment type="caution">
    <text evidence="2">The sequence shown here is derived from an EMBL/GenBank/DDBJ whole genome shotgun (WGS) entry which is preliminary data.</text>
</comment>
<feature type="compositionally biased region" description="Polar residues" evidence="1">
    <location>
        <begin position="70"/>
        <end position="83"/>
    </location>
</feature>
<feature type="region of interest" description="Disordered" evidence="1">
    <location>
        <begin position="148"/>
        <end position="188"/>
    </location>
</feature>
<reference evidence="2 3" key="1">
    <citation type="submission" date="2015-07" db="EMBL/GenBank/DDBJ databases">
        <title>High-quality genome of monoxenous trypanosomatid Leptomonas pyrrhocoris.</title>
        <authorList>
            <person name="Flegontov P."/>
            <person name="Butenko A."/>
            <person name="Firsov S."/>
            <person name="Vlcek C."/>
            <person name="Logacheva M.D."/>
            <person name="Field M."/>
            <person name="Filatov D."/>
            <person name="Flegontova O."/>
            <person name="Gerasimov E."/>
            <person name="Jackson A.P."/>
            <person name="Kelly S."/>
            <person name="Opperdoes F."/>
            <person name="O'Reilly A."/>
            <person name="Votypka J."/>
            <person name="Yurchenko V."/>
            <person name="Lukes J."/>
        </authorList>
    </citation>
    <scope>NUCLEOTIDE SEQUENCE [LARGE SCALE GENOMIC DNA]</scope>
    <source>
        <strain evidence="2">H10</strain>
    </source>
</reference>
<sequence length="517" mass="56482">MTLRVSASRPYAAEVQRVTSESVALRDEAQSVRERRIALEAAMRQERNRRLQHAAQRKSTLPRKEANGAPQEQPQAASLSPTPTAEAKHSSRSPSNGNELPRDLNEYRRELDSANGNKHTHHPHCYTSSHLNPADVHFYKAEGRVREYQRHAPSPPQPQTSSRHPSGRDENPTELLDVTPSPADGTSEQWTKSALLRMEANQRILRSIKAREEREAALRAARGGTRAASAPRRYGESAVVQPRAFTPGGAAPVVEPAPSGRTPSRLAHSFSSSLVPPPPHHYEWKFNPAQRSTAGALAAATVRSSPPRAQQRQSPPRKYFSGSPLRRYSSGSSPPNHITQNSPFKPSLKYSSASLHTSKVEPNPITSSVRRPATTTSSWTSLRDSWTSPSRGPVQSTYQPIAPQAAATAPSTPWESRRSWEGLTRPRSPSRFYEERKPLLLSRSSAPAGTAAAKGKAEVEVSPLTPIPVMGTAARSAGNSADRVEQPAAATNKSSLLEGFRMPDTILKRDDLFQGTA</sequence>
<evidence type="ECO:0000256" key="1">
    <source>
        <dbReference type="SAM" id="MobiDB-lite"/>
    </source>
</evidence>
<dbReference type="RefSeq" id="XP_015660988.1">
    <property type="nucleotide sequence ID" value="XM_015800981.1"/>
</dbReference>
<feature type="region of interest" description="Disordered" evidence="1">
    <location>
        <begin position="1"/>
        <end position="31"/>
    </location>
</feature>
<feature type="region of interest" description="Disordered" evidence="1">
    <location>
        <begin position="244"/>
        <end position="274"/>
    </location>
</feature>
<evidence type="ECO:0000313" key="3">
    <source>
        <dbReference type="Proteomes" id="UP000037923"/>
    </source>
</evidence>
<dbReference type="GeneID" id="26903877"/>
<evidence type="ECO:0000313" key="2">
    <source>
        <dbReference type="EMBL" id="KPA82549.1"/>
    </source>
</evidence>
<proteinExistence type="predicted"/>
<dbReference type="VEuPathDB" id="TriTrypDB:LpyrH10_05_4460"/>
<dbReference type="OrthoDB" id="273652at2759"/>
<dbReference type="OMA" id="TWAELTQ"/>
<dbReference type="EMBL" id="LGTL01000005">
    <property type="protein sequence ID" value="KPA82549.1"/>
    <property type="molecule type" value="Genomic_DNA"/>
</dbReference>
<dbReference type="AlphaFoldDB" id="A0A0M9G5G4"/>
<feature type="region of interest" description="Disordered" evidence="1">
    <location>
        <begin position="43"/>
        <end position="102"/>
    </location>
</feature>
<feature type="compositionally biased region" description="Polar residues" evidence="1">
    <location>
        <begin position="329"/>
        <end position="357"/>
    </location>
</feature>
<feature type="compositionally biased region" description="Low complexity" evidence="1">
    <location>
        <begin position="303"/>
        <end position="317"/>
    </location>
</feature>
<organism evidence="2 3">
    <name type="scientific">Leptomonas pyrrhocoris</name>
    <name type="common">Firebug parasite</name>
    <dbReference type="NCBI Taxonomy" id="157538"/>
    <lineage>
        <taxon>Eukaryota</taxon>
        <taxon>Discoba</taxon>
        <taxon>Euglenozoa</taxon>
        <taxon>Kinetoplastea</taxon>
        <taxon>Metakinetoplastina</taxon>
        <taxon>Trypanosomatida</taxon>
        <taxon>Trypanosomatidae</taxon>
        <taxon>Leishmaniinae</taxon>
        <taxon>Leptomonas</taxon>
    </lineage>
</organism>
<accession>A0A0M9G5G4</accession>
<name>A0A0M9G5G4_LEPPY</name>
<feature type="compositionally biased region" description="Low complexity" evidence="1">
    <location>
        <begin position="399"/>
        <end position="413"/>
    </location>
</feature>
<feature type="compositionally biased region" description="Polar residues" evidence="1">
    <location>
        <begin position="364"/>
        <end position="398"/>
    </location>
</feature>